<dbReference type="InterPro" id="IPR051466">
    <property type="entry name" value="D-amino_acid_metab_enzyme"/>
</dbReference>
<evidence type="ECO:0000313" key="4">
    <source>
        <dbReference type="EMBL" id="NDV86585.1"/>
    </source>
</evidence>
<dbReference type="SUPFAM" id="SSF51419">
    <property type="entry name" value="PLP-binding barrel"/>
    <property type="match status" value="1"/>
</dbReference>
<dbReference type="EMBL" id="JAAAMJ010000003">
    <property type="protein sequence ID" value="NDV86585.1"/>
    <property type="molecule type" value="Genomic_DNA"/>
</dbReference>
<comment type="similarity">
    <text evidence="1">Belongs to the DSD1 family.</text>
</comment>
<dbReference type="GO" id="GO:0016829">
    <property type="term" value="F:lyase activity"/>
    <property type="evidence" value="ECO:0007669"/>
    <property type="project" value="UniProtKB-KW"/>
</dbReference>
<organism evidence="4 5">
    <name type="scientific">Aurantimonas aggregata</name>
    <dbReference type="NCBI Taxonomy" id="2047720"/>
    <lineage>
        <taxon>Bacteria</taxon>
        <taxon>Pseudomonadati</taxon>
        <taxon>Pseudomonadota</taxon>
        <taxon>Alphaproteobacteria</taxon>
        <taxon>Hyphomicrobiales</taxon>
        <taxon>Aurantimonadaceae</taxon>
        <taxon>Aurantimonas</taxon>
    </lineage>
</organism>
<proteinExistence type="inferred from homology"/>
<feature type="domain" description="D-serine dehydratase-like" evidence="3">
    <location>
        <begin position="323"/>
        <end position="420"/>
    </location>
</feature>
<evidence type="ECO:0000259" key="3">
    <source>
        <dbReference type="SMART" id="SM01119"/>
    </source>
</evidence>
<dbReference type="Gene3D" id="3.20.20.10">
    <property type="entry name" value="Alanine racemase"/>
    <property type="match status" value="1"/>
</dbReference>
<reference evidence="4 5" key="1">
    <citation type="submission" date="2020-01" db="EMBL/GenBank/DDBJ databases">
        <title>Genomes of bacteria type strains.</title>
        <authorList>
            <person name="Chen J."/>
            <person name="Zhu S."/>
            <person name="Chen J."/>
        </authorList>
    </citation>
    <scope>NUCLEOTIDE SEQUENCE [LARGE SCALE GENOMIC DNA]</scope>
    <source>
        <strain evidence="4 5">KCTC 52919</strain>
    </source>
</reference>
<keyword evidence="5" id="KW-1185">Reference proteome</keyword>
<dbReference type="InterPro" id="IPR029066">
    <property type="entry name" value="PLP-binding_barrel"/>
</dbReference>
<dbReference type="Proteomes" id="UP000476332">
    <property type="component" value="Unassembled WGS sequence"/>
</dbReference>
<dbReference type="InterPro" id="IPR042208">
    <property type="entry name" value="D-ser_dehydrat-like_sf"/>
</dbReference>
<dbReference type="SMART" id="SM01119">
    <property type="entry name" value="D-ser_dehydrat"/>
    <property type="match status" value="1"/>
</dbReference>
<comment type="caution">
    <text evidence="4">The sequence shown here is derived from an EMBL/GenBank/DDBJ whole genome shotgun (WGS) entry which is preliminary data.</text>
</comment>
<dbReference type="Pfam" id="PF01168">
    <property type="entry name" value="Ala_racemase_N"/>
    <property type="match status" value="1"/>
</dbReference>
<dbReference type="Gene3D" id="2.40.37.20">
    <property type="entry name" value="D-serine dehydratase-like domain"/>
    <property type="match status" value="1"/>
</dbReference>
<dbReference type="AlphaFoldDB" id="A0A6L9MFL9"/>
<protein>
    <submittedName>
        <fullName evidence="4">Amino acid deaminase</fullName>
    </submittedName>
</protein>
<dbReference type="InterPro" id="IPR026956">
    <property type="entry name" value="D-ser_dehydrat-like_dom"/>
</dbReference>
<dbReference type="PANTHER" id="PTHR28004">
    <property type="entry name" value="ZGC:162816-RELATED"/>
    <property type="match status" value="1"/>
</dbReference>
<evidence type="ECO:0000313" key="5">
    <source>
        <dbReference type="Proteomes" id="UP000476332"/>
    </source>
</evidence>
<dbReference type="PANTHER" id="PTHR28004:SF8">
    <property type="entry name" value="D-SERINE DEAMINASE"/>
    <property type="match status" value="1"/>
</dbReference>
<dbReference type="InterPro" id="IPR001608">
    <property type="entry name" value="Ala_racemase_N"/>
</dbReference>
<gene>
    <name evidence="4" type="ORF">GTW51_07715</name>
</gene>
<name>A0A6L9MFL9_9HYPH</name>
<dbReference type="Pfam" id="PF14031">
    <property type="entry name" value="D-ser_dehydrat"/>
    <property type="match status" value="1"/>
</dbReference>
<accession>A0A6L9MFL9</accession>
<keyword evidence="2" id="KW-0456">Lyase</keyword>
<evidence type="ECO:0000256" key="2">
    <source>
        <dbReference type="ARBA" id="ARBA00023239"/>
    </source>
</evidence>
<sequence length="434" mass="45516">MEHQRVNDRAVIKAGELRATERGVPVDLPTVSASDVAAFGWRPASGDTALPILTLERSAFLANRSAIFAYAAAVGAEIAPHAKTPMSPALAADLLAAGAFGFTVADARQALVLLESGFDRLILANQIGGKQSAARFGRMLSRFPAAQVTTFVDSVAAVESLVTASVAAGRDLGVLVEVGGARGGARSLEDVRAIVAAVCASKMVSLAGVAAYEGASAAAEPSETRRAIDELHDLAKQAFSCVRAAAPREALILSSGGSAFFDLAVEDLAPLVRADGNARLVLRSGAIFFHDHGVYARGLAALDRRGGFASAGLGPASAIFHPALRVWAEVLTRPQGDLAICGMGMRDVSFDQGLPRPLAIWREGAARALDDAACVVRLNDQHAFLKVAEDSDISVGDIIEFGISHPCTCFDRWQRIFELDESGAVRRVLPTFFG</sequence>
<evidence type="ECO:0000256" key="1">
    <source>
        <dbReference type="ARBA" id="ARBA00005323"/>
    </source>
</evidence>